<keyword evidence="5" id="KW-0648">Protein biosynthesis</keyword>
<dbReference type="GO" id="GO:0003746">
    <property type="term" value="F:translation elongation factor activity"/>
    <property type="evidence" value="ECO:0007669"/>
    <property type="project" value="UniProtKB-KW"/>
</dbReference>
<dbReference type="Proteomes" id="UP000093044">
    <property type="component" value="Chromosome"/>
</dbReference>
<dbReference type="SUPFAM" id="SSF52540">
    <property type="entry name" value="P-loop containing nucleoside triphosphate hydrolases"/>
    <property type="match status" value="1"/>
</dbReference>
<dbReference type="InterPro" id="IPR015191">
    <property type="entry name" value="SelB_WHD4"/>
</dbReference>
<dbReference type="GO" id="GO:0005829">
    <property type="term" value="C:cytosol"/>
    <property type="evidence" value="ECO:0007669"/>
    <property type="project" value="TreeGrafter"/>
</dbReference>
<evidence type="ECO:0000256" key="3">
    <source>
        <dbReference type="ARBA" id="ARBA00022490"/>
    </source>
</evidence>
<dbReference type="PANTHER" id="PTHR43721:SF22">
    <property type="entry name" value="ELONGATION FACTOR TU, MITOCHONDRIAL"/>
    <property type="match status" value="1"/>
</dbReference>
<dbReference type="NCBIfam" id="TIGR00231">
    <property type="entry name" value="small_GTP"/>
    <property type="match status" value="1"/>
</dbReference>
<dbReference type="Pfam" id="PF25461">
    <property type="entry name" value="Beta-barrel_SelB"/>
    <property type="match status" value="1"/>
</dbReference>
<keyword evidence="4" id="KW-0547">Nucleotide-binding</keyword>
<gene>
    <name evidence="10" type="ORF">BED41_06095</name>
</gene>
<dbReference type="PANTHER" id="PTHR43721">
    <property type="entry name" value="ELONGATION FACTOR TU-RELATED"/>
    <property type="match status" value="1"/>
</dbReference>
<dbReference type="InterPro" id="IPR027417">
    <property type="entry name" value="P-loop_NTPase"/>
</dbReference>
<evidence type="ECO:0000256" key="2">
    <source>
        <dbReference type="ARBA" id="ARBA00015953"/>
    </source>
</evidence>
<dbReference type="InterPro" id="IPR031157">
    <property type="entry name" value="G_TR_CS"/>
</dbReference>
<keyword evidence="10" id="KW-0251">Elongation factor</keyword>
<dbReference type="Gene3D" id="3.40.50.300">
    <property type="entry name" value="P-loop containing nucleotide triphosphate hydrolases"/>
    <property type="match status" value="1"/>
</dbReference>
<dbReference type="GO" id="GO:0001514">
    <property type="term" value="P:selenocysteine incorporation"/>
    <property type="evidence" value="ECO:0007669"/>
    <property type="project" value="InterPro"/>
</dbReference>
<evidence type="ECO:0000256" key="7">
    <source>
        <dbReference type="ARBA" id="ARBA00025526"/>
    </source>
</evidence>
<dbReference type="GeneID" id="83057421"/>
<sequence>MANNEYPFVIGTAGHIDHGKTTLVKRLTDIDCDRLVEEKKRGMTIELGFAPFTLPSGQTISIVDVPGHEKFIRQMVAGAAGVDAVMLVIAADDGVMPQTREHLAILSLLGIKNGLTVINKIDLVDEEMLEMAVDDAKSLLAGTFLSDKPVIPVSAFTGKGIEELKRALQQMTEKAGAKSRKGAFFLPVDRAFHISGFGTVVTGTAINGEIHEGDEVEVMPRGILSKVRSIQVHGASVSTATAGQRVAANLAGISLDDVKRGDVVTAKDCFTASKCLDVSVRLLPGAEPLKHWQRLRLHVGTTDTVARVSLLDREQVLPGESSAAQLITEDHVVASVDSCFILRTYSPLVTVAGGRILMPAGERPKNRQMKAALLEYLDKLSEEPPLKERLLALINYRGIITAADAARMNEVSLVELMRAVSPFEARAEVGVIRGGEAVLLSKRKIKELGETLTKALALFHGEHPERKGMPAEECAKVLDLQDTKFTRELLSLFEKQGIVKFADDRARLADFEPFDEELFSANVAALKKYTLQLGYSMPSIEEAQAALSLTAEEMKRIIAYLKEKKELALITGAFLLFPEIEADFKEKLTNISGDITLAAVRDATGSSRKYALPLLEYFDSKGVTRRVGDKRILIKK</sequence>
<dbReference type="Pfam" id="PF00009">
    <property type="entry name" value="GTP_EFTU"/>
    <property type="match status" value="1"/>
</dbReference>
<dbReference type="PROSITE" id="PS00301">
    <property type="entry name" value="G_TR_1"/>
    <property type="match status" value="1"/>
</dbReference>
<accession>A0A1B2I430</accession>
<dbReference type="SUPFAM" id="SSF46785">
    <property type="entry name" value="Winged helix' DNA-binding domain"/>
    <property type="match status" value="2"/>
</dbReference>
<proteinExistence type="predicted"/>
<evidence type="ECO:0000256" key="4">
    <source>
        <dbReference type="ARBA" id="ARBA00022741"/>
    </source>
</evidence>
<dbReference type="InterPro" id="IPR009001">
    <property type="entry name" value="Transl_elong_EF1A/Init_IF2_C"/>
</dbReference>
<keyword evidence="6" id="KW-0342">GTP-binding</keyword>
<dbReference type="PROSITE" id="PS51722">
    <property type="entry name" value="G_TR_2"/>
    <property type="match status" value="1"/>
</dbReference>
<dbReference type="Gene3D" id="1.10.10.10">
    <property type="entry name" value="Winged helix-like DNA-binding domain superfamily/Winged helix DNA-binding domain"/>
    <property type="match status" value="1"/>
</dbReference>
<dbReference type="GO" id="GO:0003723">
    <property type="term" value="F:RNA binding"/>
    <property type="evidence" value="ECO:0007669"/>
    <property type="project" value="InterPro"/>
</dbReference>
<dbReference type="SUPFAM" id="SSF50465">
    <property type="entry name" value="EF-Tu/eEF-1alpha/eIF2-gamma C-terminal domain"/>
    <property type="match status" value="1"/>
</dbReference>
<dbReference type="InterPro" id="IPR004161">
    <property type="entry name" value="EFTu-like_2"/>
</dbReference>
<dbReference type="SUPFAM" id="SSF50447">
    <property type="entry name" value="Translation proteins"/>
    <property type="match status" value="1"/>
</dbReference>
<dbReference type="GO" id="GO:0003924">
    <property type="term" value="F:GTPase activity"/>
    <property type="evidence" value="ECO:0007669"/>
    <property type="project" value="InterPro"/>
</dbReference>
<dbReference type="STRING" id="1197717.BED41_06095"/>
<dbReference type="CDD" id="cd15491">
    <property type="entry name" value="selB_III"/>
    <property type="match status" value="1"/>
</dbReference>
<dbReference type="OrthoDB" id="9804504at2"/>
<name>A0A1B2I430_9BACT</name>
<dbReference type="GO" id="GO:0005525">
    <property type="term" value="F:GTP binding"/>
    <property type="evidence" value="ECO:0007669"/>
    <property type="project" value="UniProtKB-KW"/>
</dbReference>
<dbReference type="RefSeq" id="WP_066744091.1">
    <property type="nucleotide sequence ID" value="NZ_CP016757.1"/>
</dbReference>
<evidence type="ECO:0000256" key="1">
    <source>
        <dbReference type="ARBA" id="ARBA00004496"/>
    </source>
</evidence>
<dbReference type="InterPro" id="IPR000795">
    <property type="entry name" value="T_Tr_GTP-bd_dom"/>
</dbReference>
<dbReference type="InterPro" id="IPR036388">
    <property type="entry name" value="WH-like_DNA-bd_sf"/>
</dbReference>
<dbReference type="InterPro" id="IPR057335">
    <property type="entry name" value="Beta-barrel_SelB"/>
</dbReference>
<comment type="function">
    <text evidence="7">Translation factor necessary for the incorporation of selenocysteine into proteins. It probably replaces EF-Tu for the insertion of selenocysteine directed by the UGA codon. SelB binds GTP and GDP.</text>
</comment>
<comment type="subcellular location">
    <subcellularLocation>
        <location evidence="1">Cytoplasm</location>
    </subcellularLocation>
</comment>
<protein>
    <recommendedName>
        <fullName evidence="2">Selenocysteine-specific elongation factor</fullName>
    </recommendedName>
    <alternativeName>
        <fullName evidence="8">SelB translation factor</fullName>
    </alternativeName>
</protein>
<dbReference type="PRINTS" id="PR00315">
    <property type="entry name" value="ELONGATNFCT"/>
</dbReference>
<evidence type="ECO:0000313" key="11">
    <source>
        <dbReference type="Proteomes" id="UP000093044"/>
    </source>
</evidence>
<dbReference type="Pfam" id="PF09107">
    <property type="entry name" value="WHD_3rd_SelB"/>
    <property type="match status" value="1"/>
</dbReference>
<dbReference type="CDD" id="cd03696">
    <property type="entry name" value="SelB_II"/>
    <property type="match status" value="1"/>
</dbReference>
<dbReference type="Pfam" id="PF03144">
    <property type="entry name" value="GTP_EFTU_D2"/>
    <property type="match status" value="1"/>
</dbReference>
<evidence type="ECO:0000256" key="5">
    <source>
        <dbReference type="ARBA" id="ARBA00022917"/>
    </source>
</evidence>
<dbReference type="Gene3D" id="1.10.10.2770">
    <property type="match status" value="1"/>
</dbReference>
<feature type="domain" description="Tr-type G" evidence="9">
    <location>
        <begin position="5"/>
        <end position="178"/>
    </location>
</feature>
<evidence type="ECO:0000256" key="6">
    <source>
        <dbReference type="ARBA" id="ARBA00023134"/>
    </source>
</evidence>
<dbReference type="KEGG" id="cpor:BED41_06095"/>
<dbReference type="AlphaFoldDB" id="A0A1B2I430"/>
<dbReference type="InterPro" id="IPR009000">
    <property type="entry name" value="Transl_B-barrel_sf"/>
</dbReference>
<dbReference type="Gene3D" id="2.40.30.10">
    <property type="entry name" value="Translation factors"/>
    <property type="match status" value="1"/>
</dbReference>
<keyword evidence="11" id="KW-1185">Reference proteome</keyword>
<dbReference type="InterPro" id="IPR005225">
    <property type="entry name" value="Small_GTP-bd"/>
</dbReference>
<dbReference type="InterPro" id="IPR036390">
    <property type="entry name" value="WH_DNA-bd_sf"/>
</dbReference>
<evidence type="ECO:0000259" key="9">
    <source>
        <dbReference type="PROSITE" id="PS51722"/>
    </source>
</evidence>
<dbReference type="EMBL" id="CP016757">
    <property type="protein sequence ID" value="ANZ44697.1"/>
    <property type="molecule type" value="Genomic_DNA"/>
</dbReference>
<reference evidence="10" key="1">
    <citation type="submission" date="2016-08" db="EMBL/GenBank/DDBJ databases">
        <title>Complete genome of Cloacibacillus porcorum.</title>
        <authorList>
            <person name="Looft T."/>
            <person name="Bayles D.O."/>
            <person name="Alt D.P."/>
        </authorList>
    </citation>
    <scope>NUCLEOTIDE SEQUENCE [LARGE SCALE GENOMIC DNA]</scope>
    <source>
        <strain evidence="10">CL-84</strain>
    </source>
</reference>
<evidence type="ECO:0000313" key="10">
    <source>
        <dbReference type="EMBL" id="ANZ44697.1"/>
    </source>
</evidence>
<organism evidence="10 11">
    <name type="scientific">Cloacibacillus porcorum</name>
    <dbReference type="NCBI Taxonomy" id="1197717"/>
    <lineage>
        <taxon>Bacteria</taxon>
        <taxon>Thermotogati</taxon>
        <taxon>Synergistota</taxon>
        <taxon>Synergistia</taxon>
        <taxon>Synergistales</taxon>
        <taxon>Synergistaceae</taxon>
        <taxon>Cloacibacillus</taxon>
    </lineage>
</organism>
<dbReference type="InterPro" id="IPR050055">
    <property type="entry name" value="EF-Tu_GTPase"/>
</dbReference>
<evidence type="ECO:0000256" key="8">
    <source>
        <dbReference type="ARBA" id="ARBA00031615"/>
    </source>
</evidence>
<dbReference type="NCBIfam" id="TIGR00475">
    <property type="entry name" value="selB"/>
    <property type="match status" value="1"/>
</dbReference>
<dbReference type="InterPro" id="IPR004535">
    <property type="entry name" value="Transl_elong_SelB"/>
</dbReference>
<keyword evidence="3" id="KW-0963">Cytoplasm</keyword>
<dbReference type="CDD" id="cd04171">
    <property type="entry name" value="SelB"/>
    <property type="match status" value="1"/>
</dbReference>